<proteinExistence type="predicted"/>
<sequence length="251" mass="28073">MSIPATQLRTLVLAAIVFSSCGNGSESKNAALQQLEQDPELYRQAKEECREVAAADMSGYIDMGLESAVVCDYVNLVSWDVVESYLEQRIASRVANEETAVWQFNVTTYMYVQHSASSPLAARLAAAHLQDPRILAIDANGRYRMLLAVVYLNSACHEKQQAILRILDESYARGGIPGAALRVYLYANPYACFDQDLVKAQHYREEYETLSDGKYDYNRVIELLIKEDLLSVGTDATGEEDTFPITLRPRP</sequence>
<keyword evidence="2" id="KW-1185">Reference proteome</keyword>
<dbReference type="AlphaFoldDB" id="A0A4Z0M709"/>
<dbReference type="RefSeq" id="WP_135441246.1">
    <property type="nucleotide sequence ID" value="NZ_SRLE01000004.1"/>
</dbReference>
<name>A0A4Z0M709_9GAMM</name>
<gene>
    <name evidence="1" type="ORF">E4634_03600</name>
</gene>
<evidence type="ECO:0000313" key="2">
    <source>
        <dbReference type="Proteomes" id="UP000298050"/>
    </source>
</evidence>
<accession>A0A4Z0M709</accession>
<dbReference type="Proteomes" id="UP000298050">
    <property type="component" value="Unassembled WGS sequence"/>
</dbReference>
<organism evidence="1 2">
    <name type="scientific">Mangrovimicrobium sediminis</name>
    <dbReference type="NCBI Taxonomy" id="2562682"/>
    <lineage>
        <taxon>Bacteria</taxon>
        <taxon>Pseudomonadati</taxon>
        <taxon>Pseudomonadota</taxon>
        <taxon>Gammaproteobacteria</taxon>
        <taxon>Cellvibrionales</taxon>
        <taxon>Halieaceae</taxon>
        <taxon>Mangrovimicrobium</taxon>
    </lineage>
</organism>
<reference evidence="1 2" key="1">
    <citation type="submission" date="2019-04" db="EMBL/GenBank/DDBJ databases">
        <title>Taxonomy of novel Haliea sp. from mangrove soil of West Coast of India.</title>
        <authorList>
            <person name="Verma A."/>
            <person name="Kumar P."/>
            <person name="Krishnamurthi S."/>
        </authorList>
    </citation>
    <scope>NUCLEOTIDE SEQUENCE [LARGE SCALE GENOMIC DNA]</scope>
    <source>
        <strain evidence="1 2">SAOS-164</strain>
    </source>
</reference>
<comment type="caution">
    <text evidence="1">The sequence shown here is derived from an EMBL/GenBank/DDBJ whole genome shotgun (WGS) entry which is preliminary data.</text>
</comment>
<dbReference type="EMBL" id="SRLE01000004">
    <property type="protein sequence ID" value="TGD75105.1"/>
    <property type="molecule type" value="Genomic_DNA"/>
</dbReference>
<evidence type="ECO:0000313" key="1">
    <source>
        <dbReference type="EMBL" id="TGD75105.1"/>
    </source>
</evidence>
<protein>
    <submittedName>
        <fullName evidence="1">Uncharacterized protein</fullName>
    </submittedName>
</protein>